<reference evidence="3" key="1">
    <citation type="submission" date="2021-02" db="EMBL/GenBank/DDBJ databases">
        <title>Natrosporangium hydrolyticum gen. nov., sp. nov, a haloalkaliphilic actinobacterium from a soda solonchak soil.</title>
        <authorList>
            <person name="Sorokin D.Y."/>
            <person name="Khijniak T.V."/>
            <person name="Zakharycheva A.P."/>
            <person name="Boueva O.V."/>
            <person name="Ariskina E.V."/>
            <person name="Hahnke R.L."/>
            <person name="Bunk B."/>
            <person name="Sproer C."/>
            <person name="Schumann P."/>
            <person name="Evtushenko L.I."/>
            <person name="Kublanov I.V."/>
        </authorList>
    </citation>
    <scope>NUCLEOTIDE SEQUENCE</scope>
    <source>
        <strain evidence="3">DSM 106523</strain>
    </source>
</reference>
<dbReference type="PANTHER" id="PTHR43364:SF4">
    <property type="entry name" value="NAD(P)-LINKED OXIDOREDUCTASE SUPERFAMILY PROTEIN"/>
    <property type="match status" value="1"/>
</dbReference>
<dbReference type="GO" id="GO:0005829">
    <property type="term" value="C:cytosol"/>
    <property type="evidence" value="ECO:0007669"/>
    <property type="project" value="TreeGrafter"/>
</dbReference>
<dbReference type="RefSeq" id="WP_239674941.1">
    <property type="nucleotide sequence ID" value="NZ_CP070499.1"/>
</dbReference>
<dbReference type="InterPro" id="IPR036812">
    <property type="entry name" value="NAD(P)_OxRdtase_dom_sf"/>
</dbReference>
<dbReference type="KEGG" id="nhy:JQS43_14565"/>
<evidence type="ECO:0000313" key="3">
    <source>
        <dbReference type="EMBL" id="QSB12896.1"/>
    </source>
</evidence>
<dbReference type="FunFam" id="3.20.20.100:FF:000004">
    <property type="entry name" value="Oxidoreductase, aldo/keto reductase"/>
    <property type="match status" value="1"/>
</dbReference>
<feature type="domain" description="NADP-dependent oxidoreductase" evidence="2">
    <location>
        <begin position="16"/>
        <end position="318"/>
    </location>
</feature>
<keyword evidence="4" id="KW-1185">Reference proteome</keyword>
<dbReference type="InterPro" id="IPR023210">
    <property type="entry name" value="NADP_OxRdtase_dom"/>
</dbReference>
<dbReference type="SUPFAM" id="SSF51430">
    <property type="entry name" value="NAD(P)-linked oxidoreductase"/>
    <property type="match status" value="1"/>
</dbReference>
<dbReference type="Proteomes" id="UP000662857">
    <property type="component" value="Chromosome"/>
</dbReference>
<keyword evidence="1" id="KW-0560">Oxidoreductase</keyword>
<dbReference type="PANTHER" id="PTHR43364">
    <property type="entry name" value="NADH-SPECIFIC METHYLGLYOXAL REDUCTASE-RELATED"/>
    <property type="match status" value="1"/>
</dbReference>
<dbReference type="InterPro" id="IPR050523">
    <property type="entry name" value="AKR_Detox_Biosynth"/>
</dbReference>
<gene>
    <name evidence="3" type="ORF">JQS43_14565</name>
</gene>
<evidence type="ECO:0000313" key="4">
    <source>
        <dbReference type="Proteomes" id="UP000662857"/>
    </source>
</evidence>
<dbReference type="InterPro" id="IPR020471">
    <property type="entry name" value="AKR"/>
</dbReference>
<name>A0A895YEE2_9ACTN</name>
<protein>
    <submittedName>
        <fullName evidence="3">Aldo/keto reductase</fullName>
    </submittedName>
</protein>
<proteinExistence type="predicted"/>
<organism evidence="3 4">
    <name type="scientific">Natronosporangium hydrolyticum</name>
    <dbReference type="NCBI Taxonomy" id="2811111"/>
    <lineage>
        <taxon>Bacteria</taxon>
        <taxon>Bacillati</taxon>
        <taxon>Actinomycetota</taxon>
        <taxon>Actinomycetes</taxon>
        <taxon>Micromonosporales</taxon>
        <taxon>Micromonosporaceae</taxon>
        <taxon>Natronosporangium</taxon>
    </lineage>
</organism>
<evidence type="ECO:0000259" key="2">
    <source>
        <dbReference type="Pfam" id="PF00248"/>
    </source>
</evidence>
<dbReference type="PRINTS" id="PR00069">
    <property type="entry name" value="ALDKETRDTASE"/>
</dbReference>
<dbReference type="Gene3D" id="3.20.20.100">
    <property type="entry name" value="NADP-dependent oxidoreductase domain"/>
    <property type="match status" value="1"/>
</dbReference>
<evidence type="ECO:0000256" key="1">
    <source>
        <dbReference type="ARBA" id="ARBA00023002"/>
    </source>
</evidence>
<dbReference type="GO" id="GO:0016491">
    <property type="term" value="F:oxidoreductase activity"/>
    <property type="evidence" value="ECO:0007669"/>
    <property type="project" value="UniProtKB-KW"/>
</dbReference>
<dbReference type="CDD" id="cd19081">
    <property type="entry name" value="AKR_AKR9C1"/>
    <property type="match status" value="1"/>
</dbReference>
<sequence>MEQEFLGRTGLKVSQLCLGTMSFGGSTDEQTAHSMLDRFVDAGGTFIDSADVYGAGRSEEIVGRWLARRSRDELVVATKAYGDMGSGPNDAGAGRKHLLSAAEASLRRLQTDYIDLYQIHVFDDATPIEETLATLDGLVRSGKVRFLGASNYAGWQLQKSIDLARYRGWEPFACLQPLYNLLDRETEWDLLPICRNEGVGLIPWSPLRGGWLAGRYRRGMTEPPAGSRVDADPDAGGWPEAWRTYANDRTWDVIDTLVEVAEKTGRSPAQVALRWLIQQPGVTAPIIGARTPEQLEDNLAAADGSLPEEYIERLTAVSDRRAPYPFGLLERFRRR</sequence>
<dbReference type="AlphaFoldDB" id="A0A895YEE2"/>
<accession>A0A895YEE2</accession>
<dbReference type="EMBL" id="CP070499">
    <property type="protein sequence ID" value="QSB12896.1"/>
    <property type="molecule type" value="Genomic_DNA"/>
</dbReference>
<dbReference type="Pfam" id="PF00248">
    <property type="entry name" value="Aldo_ket_red"/>
    <property type="match status" value="1"/>
</dbReference>